<name>A0A2G5RLV5_9BACL</name>
<evidence type="ECO:0000256" key="3">
    <source>
        <dbReference type="ARBA" id="ARBA00022723"/>
    </source>
</evidence>
<dbReference type="GO" id="GO:0016787">
    <property type="term" value="F:hydrolase activity"/>
    <property type="evidence" value="ECO:0007669"/>
    <property type="project" value="UniProtKB-KW"/>
</dbReference>
<gene>
    <name evidence="7" type="ORF">CS060_13875</name>
</gene>
<organism evidence="7 8">
    <name type="scientific">Anoxybacillus flavithermus</name>
    <dbReference type="NCBI Taxonomy" id="33934"/>
    <lineage>
        <taxon>Bacteria</taxon>
        <taxon>Bacillati</taxon>
        <taxon>Bacillota</taxon>
        <taxon>Bacilli</taxon>
        <taxon>Bacillales</taxon>
        <taxon>Anoxybacillaceae</taxon>
        <taxon>Anoxybacillus</taxon>
    </lineage>
</organism>
<dbReference type="CDD" id="cd18738">
    <property type="entry name" value="PIN_VapC4-5_FitB-like"/>
    <property type="match status" value="1"/>
</dbReference>
<keyword evidence="4" id="KW-0378">Hydrolase</keyword>
<proteinExistence type="predicted"/>
<dbReference type="InterPro" id="IPR002716">
    <property type="entry name" value="PIN_dom"/>
</dbReference>
<evidence type="ECO:0000313" key="7">
    <source>
        <dbReference type="EMBL" id="PIC03689.1"/>
    </source>
</evidence>
<reference evidence="7 8" key="1">
    <citation type="submission" date="2017-10" db="EMBL/GenBank/DDBJ databases">
        <title>Draft genome sequence of Anoxybacillus flavithermus KU2-6-11 from caldera Uzon (Russia:Kamchtka).</title>
        <authorList>
            <person name="Korzhuk A.V."/>
            <person name="Rozanov A.S."/>
            <person name="Bryanskaya A.V."/>
            <person name="Peltek S.E."/>
        </authorList>
    </citation>
    <scope>NUCLEOTIDE SEQUENCE [LARGE SCALE GENOMIC DNA]</scope>
    <source>
        <strain evidence="7 8">KU2-6_11</strain>
    </source>
</reference>
<accession>A0A2G5RLV5</accession>
<sequence>MGKKNGGIRSLSNIALIDNNIYVYHYLGYEPVKHLFTQLLNDGFEIAMSSVVAMEFLSYEKIETNEAIRHKRYGYIQTSTLYNVDFEIAEKAAELRRKCKTETGKTLKAGDALIAATAIVKGMTLFSNNDKDFVRLQKWGLNYVNPIQDPEDLQTFIHKLL</sequence>
<dbReference type="GO" id="GO:0004540">
    <property type="term" value="F:RNA nuclease activity"/>
    <property type="evidence" value="ECO:0007669"/>
    <property type="project" value="TreeGrafter"/>
</dbReference>
<keyword evidence="1" id="KW-1277">Toxin-antitoxin system</keyword>
<dbReference type="GO" id="GO:0046872">
    <property type="term" value="F:metal ion binding"/>
    <property type="evidence" value="ECO:0007669"/>
    <property type="project" value="UniProtKB-KW"/>
</dbReference>
<dbReference type="AlphaFoldDB" id="A0A2G5RLV5"/>
<dbReference type="EMBL" id="PEDM01000066">
    <property type="protein sequence ID" value="PIC03689.1"/>
    <property type="molecule type" value="Genomic_DNA"/>
</dbReference>
<dbReference type="InterPro" id="IPR051749">
    <property type="entry name" value="PINc/VapC_TA_RNase"/>
</dbReference>
<keyword evidence="2" id="KW-0540">Nuclease</keyword>
<dbReference type="Pfam" id="PF01850">
    <property type="entry name" value="PIN"/>
    <property type="match status" value="1"/>
</dbReference>
<evidence type="ECO:0000256" key="5">
    <source>
        <dbReference type="ARBA" id="ARBA00022842"/>
    </source>
</evidence>
<evidence type="ECO:0000256" key="2">
    <source>
        <dbReference type="ARBA" id="ARBA00022722"/>
    </source>
</evidence>
<dbReference type="InterPro" id="IPR029060">
    <property type="entry name" value="PIN-like_dom_sf"/>
</dbReference>
<evidence type="ECO:0000256" key="4">
    <source>
        <dbReference type="ARBA" id="ARBA00022801"/>
    </source>
</evidence>
<evidence type="ECO:0000256" key="1">
    <source>
        <dbReference type="ARBA" id="ARBA00022649"/>
    </source>
</evidence>
<dbReference type="SUPFAM" id="SSF88723">
    <property type="entry name" value="PIN domain-like"/>
    <property type="match status" value="1"/>
</dbReference>
<dbReference type="Proteomes" id="UP000230559">
    <property type="component" value="Unassembled WGS sequence"/>
</dbReference>
<dbReference type="PANTHER" id="PTHR42740:SF1">
    <property type="entry name" value="RIBONUCLEASE VAPC3"/>
    <property type="match status" value="1"/>
</dbReference>
<evidence type="ECO:0000259" key="6">
    <source>
        <dbReference type="Pfam" id="PF01850"/>
    </source>
</evidence>
<keyword evidence="3" id="KW-0479">Metal-binding</keyword>
<comment type="caution">
    <text evidence="7">The sequence shown here is derived from an EMBL/GenBank/DDBJ whole genome shotgun (WGS) entry which is preliminary data.</text>
</comment>
<dbReference type="Gene3D" id="3.40.50.1010">
    <property type="entry name" value="5'-nuclease"/>
    <property type="match status" value="1"/>
</dbReference>
<keyword evidence="5" id="KW-0460">Magnesium</keyword>
<protein>
    <submittedName>
        <fullName evidence="7">PIN domain-containing protein</fullName>
    </submittedName>
</protein>
<dbReference type="PANTHER" id="PTHR42740">
    <property type="entry name" value="RIBONUCLEASE VAPC3"/>
    <property type="match status" value="1"/>
</dbReference>
<evidence type="ECO:0000313" key="8">
    <source>
        <dbReference type="Proteomes" id="UP000230559"/>
    </source>
</evidence>
<feature type="domain" description="PIN" evidence="6">
    <location>
        <begin position="16"/>
        <end position="137"/>
    </location>
</feature>